<evidence type="ECO:0000313" key="2">
    <source>
        <dbReference type="EMBL" id="ARX86861.1"/>
    </source>
</evidence>
<dbReference type="KEGG" id="salf:SMD44_06338"/>
<protein>
    <recommendedName>
        <fullName evidence="4">Amino acid ABC transporter permease</fullName>
    </recommendedName>
</protein>
<feature type="region of interest" description="Disordered" evidence="1">
    <location>
        <begin position="13"/>
        <end position="49"/>
    </location>
</feature>
<organism evidence="2 3">
    <name type="scientific">Streptomyces alboflavus</name>
    <dbReference type="NCBI Taxonomy" id="67267"/>
    <lineage>
        <taxon>Bacteria</taxon>
        <taxon>Bacillati</taxon>
        <taxon>Actinomycetota</taxon>
        <taxon>Actinomycetes</taxon>
        <taxon>Kitasatosporales</taxon>
        <taxon>Streptomycetaceae</taxon>
        <taxon>Streptomyces</taxon>
    </lineage>
</organism>
<reference evidence="2 3" key="1">
    <citation type="submission" date="2017-05" db="EMBL/GenBank/DDBJ databases">
        <title>Streptomyces alboflavus Genome sequencing and assembly.</title>
        <authorList>
            <person name="Wang Y."/>
            <person name="Du B."/>
            <person name="Ding Y."/>
            <person name="Liu H."/>
            <person name="Hou Q."/>
            <person name="Liu K."/>
            <person name="Wang C."/>
            <person name="Yao L."/>
        </authorList>
    </citation>
    <scope>NUCLEOTIDE SEQUENCE [LARGE SCALE GENOMIC DNA]</scope>
    <source>
        <strain evidence="2 3">MDJK44</strain>
    </source>
</reference>
<dbReference type="AlphaFoldDB" id="A0A1Z1WK84"/>
<gene>
    <name evidence="2" type="ORF">SMD44_06338</name>
</gene>
<dbReference type="OrthoDB" id="4335111at2"/>
<dbReference type="EMBL" id="CP021748">
    <property type="protein sequence ID" value="ARX86861.1"/>
    <property type="molecule type" value="Genomic_DNA"/>
</dbReference>
<dbReference type="RefSeq" id="WP_087886071.1">
    <property type="nucleotide sequence ID" value="NZ_CP021748.1"/>
</dbReference>
<proteinExistence type="predicted"/>
<evidence type="ECO:0000256" key="1">
    <source>
        <dbReference type="SAM" id="MobiDB-lite"/>
    </source>
</evidence>
<feature type="compositionally biased region" description="Gly residues" evidence="1">
    <location>
        <begin position="29"/>
        <end position="42"/>
    </location>
</feature>
<keyword evidence="3" id="KW-1185">Reference proteome</keyword>
<evidence type="ECO:0008006" key="4">
    <source>
        <dbReference type="Google" id="ProtNLM"/>
    </source>
</evidence>
<dbReference type="Proteomes" id="UP000195880">
    <property type="component" value="Chromosome"/>
</dbReference>
<evidence type="ECO:0000313" key="3">
    <source>
        <dbReference type="Proteomes" id="UP000195880"/>
    </source>
</evidence>
<accession>A0A1Z1WK84</accession>
<sequence>MAWDEWEQLKAEAVARESAQMQLNEGPGSNTGGSAGGHGDGTGSLRHTRKPWMRAASVADELSTTMRKARTDLHAAHEGVSSGAEGLASLSALTDVLTSWKARLGAARDECVSLEPNLRGVAVELGEVDVKVGADTDAVRVPGTRRGE</sequence>
<name>A0A1Z1WK84_9ACTN</name>